<dbReference type="RefSeq" id="WP_146926326.1">
    <property type="nucleotide sequence ID" value="NZ_BJUB01000003.1"/>
</dbReference>
<sequence>MAWNVLRRVLPDSQRRTNDDLTADLDLFAGEVSAKRSAFWTMLLLSSVIATAGVLADSTATVIGAMIIAPLSTPIMGLALGLARGAPRSALQSAWIVTLGVALVVAIGALFSLAVPTSFDLLSNSQITSRTSPGLLDLIAAVATGFAGAIALARRDVAAVLPGVAIAISLVPPLAVVGVCLGDGAPGLAGGAFLLFLSNAVALVLAGTLVFAITGYGVAPAAQPHASRRRTYATIVVVLAVVAIPLVGNTVLTYQVALKSERVERAADAWLADVAGANVTQVSYSGSQVEIDVRAQGDLPGTDALIRSLERVVPRGTPVVVVTNVGDRREVGRVGPD</sequence>
<feature type="transmembrane region" description="Helical" evidence="1">
    <location>
        <begin position="193"/>
        <end position="219"/>
    </location>
</feature>
<dbReference type="PANTHER" id="PTHR20992">
    <property type="entry name" value="AT15442P-RELATED"/>
    <property type="match status" value="1"/>
</dbReference>
<feature type="transmembrane region" description="Helical" evidence="1">
    <location>
        <begin position="135"/>
        <end position="153"/>
    </location>
</feature>
<dbReference type="Proteomes" id="UP000321118">
    <property type="component" value="Unassembled WGS sequence"/>
</dbReference>
<feature type="transmembrane region" description="Helical" evidence="1">
    <location>
        <begin position="38"/>
        <end position="56"/>
    </location>
</feature>
<dbReference type="EMBL" id="BJUB01000003">
    <property type="protein sequence ID" value="GEK20819.1"/>
    <property type="molecule type" value="Genomic_DNA"/>
</dbReference>
<gene>
    <name evidence="2" type="ORF">CXY01_13390</name>
</gene>
<accession>A0A510V1T1</accession>
<protein>
    <submittedName>
        <fullName evidence="2">Membrane protein</fullName>
    </submittedName>
</protein>
<dbReference type="AlphaFoldDB" id="A0A510V1T1"/>
<dbReference type="OrthoDB" id="9790659at2"/>
<feature type="transmembrane region" description="Helical" evidence="1">
    <location>
        <begin position="231"/>
        <end position="252"/>
    </location>
</feature>
<dbReference type="PANTHER" id="PTHR20992:SF9">
    <property type="entry name" value="AT15442P-RELATED"/>
    <property type="match status" value="1"/>
</dbReference>
<evidence type="ECO:0000313" key="3">
    <source>
        <dbReference type="Proteomes" id="UP000321118"/>
    </source>
</evidence>
<organism evidence="2 3">
    <name type="scientific">Cellulomonas xylanilytica</name>
    <dbReference type="NCBI Taxonomy" id="233583"/>
    <lineage>
        <taxon>Bacteria</taxon>
        <taxon>Bacillati</taxon>
        <taxon>Actinomycetota</taxon>
        <taxon>Actinomycetes</taxon>
        <taxon>Micrococcales</taxon>
        <taxon>Cellulomonadaceae</taxon>
        <taxon>Cellulomonas</taxon>
    </lineage>
</organism>
<dbReference type="Pfam" id="PF04087">
    <property type="entry name" value="DUF389"/>
    <property type="match status" value="1"/>
</dbReference>
<keyword evidence="3" id="KW-1185">Reference proteome</keyword>
<evidence type="ECO:0000313" key="2">
    <source>
        <dbReference type="EMBL" id="GEK20819.1"/>
    </source>
</evidence>
<dbReference type="NCBIfam" id="TIGR00341">
    <property type="entry name" value="TIGR00341 family protein"/>
    <property type="match status" value="1"/>
</dbReference>
<evidence type="ECO:0000256" key="1">
    <source>
        <dbReference type="SAM" id="Phobius"/>
    </source>
</evidence>
<keyword evidence="1" id="KW-0812">Transmembrane</keyword>
<comment type="caution">
    <text evidence="2">The sequence shown here is derived from an EMBL/GenBank/DDBJ whole genome shotgun (WGS) entry which is preliminary data.</text>
</comment>
<feature type="transmembrane region" description="Helical" evidence="1">
    <location>
        <begin position="94"/>
        <end position="115"/>
    </location>
</feature>
<keyword evidence="1" id="KW-1133">Transmembrane helix</keyword>
<feature type="transmembrane region" description="Helical" evidence="1">
    <location>
        <begin position="62"/>
        <end position="82"/>
    </location>
</feature>
<name>A0A510V1T1_9CELL</name>
<reference evidence="2 3" key="1">
    <citation type="submission" date="2019-07" db="EMBL/GenBank/DDBJ databases">
        <title>Whole genome shotgun sequence of Cellulomonas xylanilytica NBRC 101102.</title>
        <authorList>
            <person name="Hosoyama A."/>
            <person name="Uohara A."/>
            <person name="Ohji S."/>
            <person name="Ichikawa N."/>
        </authorList>
    </citation>
    <scope>NUCLEOTIDE SEQUENCE [LARGE SCALE GENOMIC DNA]</scope>
    <source>
        <strain evidence="2 3">NBRC 101102</strain>
    </source>
</reference>
<feature type="transmembrane region" description="Helical" evidence="1">
    <location>
        <begin position="160"/>
        <end position="181"/>
    </location>
</feature>
<keyword evidence="1" id="KW-0472">Membrane</keyword>
<dbReference type="InterPro" id="IPR005240">
    <property type="entry name" value="DUF389"/>
</dbReference>
<proteinExistence type="predicted"/>